<evidence type="ECO:0000256" key="5">
    <source>
        <dbReference type="SAM" id="SignalP"/>
    </source>
</evidence>
<proteinExistence type="inferred from homology"/>
<dbReference type="Pfam" id="PF00657">
    <property type="entry name" value="Lipase_GDSL"/>
    <property type="match status" value="1"/>
</dbReference>
<evidence type="ECO:0000313" key="6">
    <source>
        <dbReference type="EMBL" id="OAY21610.1"/>
    </source>
</evidence>
<gene>
    <name evidence="6" type="ORF">MANES_S073100</name>
</gene>
<evidence type="ECO:0000256" key="4">
    <source>
        <dbReference type="ARBA" id="ARBA00023180"/>
    </source>
</evidence>
<dbReference type="PANTHER" id="PTHR22835">
    <property type="entry name" value="ZINC FINGER FYVE DOMAIN CONTAINING PROTEIN"/>
    <property type="match status" value="1"/>
</dbReference>
<comment type="similarity">
    <text evidence="1">Belongs to the 'GDSL' lipolytic enzyme family.</text>
</comment>
<dbReference type="OrthoDB" id="809048at2759"/>
<evidence type="ECO:0000256" key="2">
    <source>
        <dbReference type="ARBA" id="ARBA00022729"/>
    </source>
</evidence>
<accession>A0A199UA38</accession>
<feature type="chain" id="PRO_5008285043" evidence="5">
    <location>
        <begin position="19"/>
        <end position="365"/>
    </location>
</feature>
<dbReference type="EMBL" id="KV450759">
    <property type="protein sequence ID" value="OAY21610.1"/>
    <property type="molecule type" value="Genomic_DNA"/>
</dbReference>
<dbReference type="InterPro" id="IPR035669">
    <property type="entry name" value="SGNH_plant_lipase-like"/>
</dbReference>
<dbReference type="InterPro" id="IPR001087">
    <property type="entry name" value="GDSL"/>
</dbReference>
<reference evidence="6" key="1">
    <citation type="submission" date="2016-02" db="EMBL/GenBank/DDBJ databases">
        <title>WGS assembly of Manihot esculenta.</title>
        <authorList>
            <person name="Bredeson J.V."/>
            <person name="Prochnik S.E."/>
            <person name="Lyons J.B."/>
            <person name="Schmutz J."/>
            <person name="Grimwood J."/>
            <person name="Vrebalov J."/>
            <person name="Bart R.S."/>
            <person name="Amuge T."/>
            <person name="Ferguson M.E."/>
            <person name="Green R."/>
            <person name="Putnam N."/>
            <person name="Stites J."/>
            <person name="Rounsley S."/>
            <person name="Rokhsar D.S."/>
        </authorList>
    </citation>
    <scope>NUCLEOTIDE SEQUENCE [LARGE SCALE GENOMIC DNA]</scope>
    <source>
        <tissue evidence="6">Leaf</tissue>
    </source>
</reference>
<keyword evidence="3" id="KW-0378">Hydrolase</keyword>
<protein>
    <submittedName>
        <fullName evidence="6">Uncharacterized protein</fullName>
    </submittedName>
</protein>
<dbReference type="CDD" id="cd01837">
    <property type="entry name" value="SGNH_plant_lipase_like"/>
    <property type="match status" value="1"/>
</dbReference>
<dbReference type="SUPFAM" id="SSF52266">
    <property type="entry name" value="SGNH hydrolase"/>
    <property type="match status" value="1"/>
</dbReference>
<dbReference type="Gene3D" id="3.40.50.1110">
    <property type="entry name" value="SGNH hydrolase"/>
    <property type="match status" value="1"/>
</dbReference>
<dbReference type="InterPro" id="IPR036514">
    <property type="entry name" value="SGNH_hydro_sf"/>
</dbReference>
<sequence>MGFLFALFINSIFIFIQSYSCDAKDLKACKFDAIYQLGDSISDTGNSIVEMPQLYHARFPYGQTIHKATGRSSDGYLIIDYIAQSAGLPLLEPYENPNSTFSHGVDFAVAGATASSIKTIINWHIPLPYTNSSLYVQNKWLKKHLSAICNDKKECKRKLKHALYMIGTIGCNDYIIAFQYGKSIEEVKVMVPRVIQSIKTAIRKVIDYGAYQVVVPGAFQLGCAPSFLTAFSSNKSSYDSHGCLKDYNDFFMYHNNHLQVALQKIRKKNPHIHIIYGDLYGALEWILDNFSNLGFKSLKKGCCGIGGRFNYNPSIKKMCGAHGVPICSNPKEYVFWDGSHFTHQANKYMSKWLIKDILPQLHCNI</sequence>
<dbReference type="Gramene" id="Manes.04G063965.1.v8.1">
    <property type="protein sequence ID" value="Manes.04G063965.1.v8.1.CDS"/>
    <property type="gene ID" value="Manes.04G063965.v8.1"/>
</dbReference>
<dbReference type="AlphaFoldDB" id="A0A199UA38"/>
<name>A0A199UA38_MANES</name>
<keyword evidence="2 5" id="KW-0732">Signal</keyword>
<dbReference type="PANTHER" id="PTHR22835:SF675">
    <property type="entry name" value="ESTER HYDROLASE, PUTATIVE-RELATED"/>
    <property type="match status" value="1"/>
</dbReference>
<organism evidence="6">
    <name type="scientific">Manihot esculenta</name>
    <name type="common">Cassava</name>
    <name type="synonym">Jatropha manihot</name>
    <dbReference type="NCBI Taxonomy" id="3983"/>
    <lineage>
        <taxon>Eukaryota</taxon>
        <taxon>Viridiplantae</taxon>
        <taxon>Streptophyta</taxon>
        <taxon>Embryophyta</taxon>
        <taxon>Tracheophyta</taxon>
        <taxon>Spermatophyta</taxon>
        <taxon>Magnoliopsida</taxon>
        <taxon>eudicotyledons</taxon>
        <taxon>Gunneridae</taxon>
        <taxon>Pentapetalae</taxon>
        <taxon>rosids</taxon>
        <taxon>fabids</taxon>
        <taxon>Malpighiales</taxon>
        <taxon>Euphorbiaceae</taxon>
        <taxon>Crotonoideae</taxon>
        <taxon>Manihoteae</taxon>
        <taxon>Manihot</taxon>
    </lineage>
</organism>
<dbReference type="GO" id="GO:0016788">
    <property type="term" value="F:hydrolase activity, acting on ester bonds"/>
    <property type="evidence" value="ECO:0007669"/>
    <property type="project" value="InterPro"/>
</dbReference>
<keyword evidence="4" id="KW-0325">Glycoprotein</keyword>
<evidence type="ECO:0000256" key="1">
    <source>
        <dbReference type="ARBA" id="ARBA00008668"/>
    </source>
</evidence>
<feature type="signal peptide" evidence="5">
    <location>
        <begin position="1"/>
        <end position="18"/>
    </location>
</feature>
<evidence type="ECO:0000256" key="3">
    <source>
        <dbReference type="ARBA" id="ARBA00022801"/>
    </source>
</evidence>